<dbReference type="GO" id="GO:0080043">
    <property type="term" value="F:quercetin 3-O-glucosyltransferase activity"/>
    <property type="evidence" value="ECO:0007669"/>
    <property type="project" value="TreeGrafter"/>
</dbReference>
<name>S8CSG9_9LAMI</name>
<dbReference type="Proteomes" id="UP000015453">
    <property type="component" value="Unassembled WGS sequence"/>
</dbReference>
<evidence type="ECO:0000256" key="2">
    <source>
        <dbReference type="ARBA" id="ARBA00022679"/>
    </source>
</evidence>
<dbReference type="Pfam" id="PF00201">
    <property type="entry name" value="UDPGT"/>
    <property type="match status" value="1"/>
</dbReference>
<dbReference type="AlphaFoldDB" id="S8CSG9"/>
<dbReference type="PANTHER" id="PTHR11926:SF774">
    <property type="entry name" value="UDP-GLYCOSYLTRANSFERASE 85A1-RELATED"/>
    <property type="match status" value="1"/>
</dbReference>
<protein>
    <submittedName>
        <fullName evidence="4">Uncharacterized protein</fullName>
    </submittedName>
</protein>
<dbReference type="OrthoDB" id="910828at2759"/>
<dbReference type="PANTHER" id="PTHR11926">
    <property type="entry name" value="GLUCOSYL/GLUCURONOSYL TRANSFERASES"/>
    <property type="match status" value="1"/>
</dbReference>
<dbReference type="SUPFAM" id="SSF53756">
    <property type="entry name" value="UDP-Glycosyltransferase/glycogen phosphorylase"/>
    <property type="match status" value="1"/>
</dbReference>
<feature type="non-terminal residue" evidence="4">
    <location>
        <position position="1"/>
    </location>
</feature>
<proteinExistence type="inferred from homology"/>
<evidence type="ECO:0000313" key="4">
    <source>
        <dbReference type="EMBL" id="EPS69765.1"/>
    </source>
</evidence>
<dbReference type="CDD" id="cd03784">
    <property type="entry name" value="GT1_Gtf-like"/>
    <property type="match status" value="1"/>
</dbReference>
<dbReference type="EMBL" id="AUSU01001977">
    <property type="protein sequence ID" value="EPS69765.1"/>
    <property type="molecule type" value="Genomic_DNA"/>
</dbReference>
<feature type="non-terminal residue" evidence="4">
    <location>
        <position position="301"/>
    </location>
</feature>
<dbReference type="InterPro" id="IPR002213">
    <property type="entry name" value="UDP_glucos_trans"/>
</dbReference>
<organism evidence="4 5">
    <name type="scientific">Genlisea aurea</name>
    <dbReference type="NCBI Taxonomy" id="192259"/>
    <lineage>
        <taxon>Eukaryota</taxon>
        <taxon>Viridiplantae</taxon>
        <taxon>Streptophyta</taxon>
        <taxon>Embryophyta</taxon>
        <taxon>Tracheophyta</taxon>
        <taxon>Spermatophyta</taxon>
        <taxon>Magnoliopsida</taxon>
        <taxon>eudicotyledons</taxon>
        <taxon>Gunneridae</taxon>
        <taxon>Pentapetalae</taxon>
        <taxon>asterids</taxon>
        <taxon>lamiids</taxon>
        <taxon>Lamiales</taxon>
        <taxon>Lentibulariaceae</taxon>
        <taxon>Genlisea</taxon>
    </lineage>
</organism>
<dbReference type="FunFam" id="3.40.50.2000:FF:000027">
    <property type="entry name" value="Glycosyltransferase"/>
    <property type="match status" value="1"/>
</dbReference>
<keyword evidence="2 3" id="KW-0808">Transferase</keyword>
<accession>S8CSG9</accession>
<evidence type="ECO:0000313" key="5">
    <source>
        <dbReference type="Proteomes" id="UP000015453"/>
    </source>
</evidence>
<keyword evidence="5" id="KW-1185">Reference proteome</keyword>
<keyword evidence="3" id="KW-0328">Glycosyltransferase</keyword>
<dbReference type="GO" id="GO:0080044">
    <property type="term" value="F:quercetin 7-O-glucosyltransferase activity"/>
    <property type="evidence" value="ECO:0007669"/>
    <property type="project" value="TreeGrafter"/>
</dbReference>
<dbReference type="PROSITE" id="PS00375">
    <property type="entry name" value="UDPGT"/>
    <property type="match status" value="1"/>
</dbReference>
<comment type="caution">
    <text evidence="4">The sequence shown here is derived from an EMBL/GenBank/DDBJ whole genome shotgun (WGS) entry which is preliminary data.</text>
</comment>
<dbReference type="InterPro" id="IPR035595">
    <property type="entry name" value="UDP_glycos_trans_CS"/>
</dbReference>
<comment type="similarity">
    <text evidence="1 3">Belongs to the UDP-glycosyltransferase family.</text>
</comment>
<evidence type="ECO:0000256" key="1">
    <source>
        <dbReference type="ARBA" id="ARBA00009995"/>
    </source>
</evidence>
<dbReference type="Gene3D" id="3.40.50.2000">
    <property type="entry name" value="Glycogen Phosphorylase B"/>
    <property type="match status" value="2"/>
</dbReference>
<sequence>QLSNGYLDSVIDWVPGINGGVPLKDFPFINTVDPDDILLNFVIDEVESIPGAKGLILNTFADLERQVLDALLEMMPPPIYTVGPLNLYRLPDDSPVRGIESSLWKEENDCVEWLDGRATGSVVYVNFGSNATVTAEQLAEFAWGLAGSGCPFLWAIRPDIVFGDSPSLPPEFLLAVEDVGMLTSWAPQEKVLGHRAVGVFLTHSGWNSTLESITNGVPVICWPFFAEQRLNCRFSCGEWGIGVEIGDDVRRGEVEAAVREAMGGGQKGKSMAEKATEWRNAAVAAVSPDGGDSYADFNRMI</sequence>
<evidence type="ECO:0000256" key="3">
    <source>
        <dbReference type="RuleBase" id="RU003718"/>
    </source>
</evidence>
<gene>
    <name evidence="4" type="ORF">M569_04999</name>
</gene>
<reference evidence="4 5" key="1">
    <citation type="journal article" date="2013" name="BMC Genomics">
        <title>The miniature genome of a carnivorous plant Genlisea aurea contains a low number of genes and short non-coding sequences.</title>
        <authorList>
            <person name="Leushkin E.V."/>
            <person name="Sutormin R.A."/>
            <person name="Nabieva E.R."/>
            <person name="Penin A.A."/>
            <person name="Kondrashov A.S."/>
            <person name="Logacheva M.D."/>
        </authorList>
    </citation>
    <scope>NUCLEOTIDE SEQUENCE [LARGE SCALE GENOMIC DNA]</scope>
</reference>